<keyword evidence="3" id="KW-1185">Reference proteome</keyword>
<reference evidence="2" key="1">
    <citation type="submission" date="2023-10" db="EMBL/GenBank/DDBJ databases">
        <authorList>
            <person name="Hackl T."/>
        </authorList>
    </citation>
    <scope>NUCLEOTIDE SEQUENCE</scope>
</reference>
<comment type="caution">
    <text evidence="2">The sequence shown here is derived from an EMBL/GenBank/DDBJ whole genome shotgun (WGS) entry which is preliminary data.</text>
</comment>
<sequence>MQITSTLLVAVTAFTAVSAVPAESEHKLNAREVARRDNERRQDALGEIETLLSEVNQLTKMYDSVIGDSSTTTPAFGTSSSGFLTQATSTGLGKSSGATATATLTPKDVHAKPTLMPKGAHRRQLGEEIEDAMDKVEEAESLYSQFAGGLSKSTKAVRTATAASEGAKVTDPILPRSPGLLHDVENLFGLGESASTSSSADADGDLTTVT</sequence>
<dbReference type="Proteomes" id="UP001295740">
    <property type="component" value="Unassembled WGS sequence"/>
</dbReference>
<feature type="signal peptide" evidence="1">
    <location>
        <begin position="1"/>
        <end position="19"/>
    </location>
</feature>
<protein>
    <submittedName>
        <fullName evidence="2">Uu.00g084610.m01.CDS01</fullName>
    </submittedName>
</protein>
<evidence type="ECO:0000313" key="2">
    <source>
        <dbReference type="EMBL" id="CAJ2507275.1"/>
    </source>
</evidence>
<feature type="chain" id="PRO_5042565210" evidence="1">
    <location>
        <begin position="20"/>
        <end position="210"/>
    </location>
</feature>
<evidence type="ECO:0000256" key="1">
    <source>
        <dbReference type="SAM" id="SignalP"/>
    </source>
</evidence>
<organism evidence="2 3">
    <name type="scientific">Anthostomella pinea</name>
    <dbReference type="NCBI Taxonomy" id="933095"/>
    <lineage>
        <taxon>Eukaryota</taxon>
        <taxon>Fungi</taxon>
        <taxon>Dikarya</taxon>
        <taxon>Ascomycota</taxon>
        <taxon>Pezizomycotina</taxon>
        <taxon>Sordariomycetes</taxon>
        <taxon>Xylariomycetidae</taxon>
        <taxon>Xylariales</taxon>
        <taxon>Xylariaceae</taxon>
        <taxon>Anthostomella</taxon>
    </lineage>
</organism>
<dbReference type="EMBL" id="CAUWAG010000010">
    <property type="protein sequence ID" value="CAJ2507275.1"/>
    <property type="molecule type" value="Genomic_DNA"/>
</dbReference>
<dbReference type="AlphaFoldDB" id="A0AAI8YJQ2"/>
<keyword evidence="1" id="KW-0732">Signal</keyword>
<proteinExistence type="predicted"/>
<gene>
    <name evidence="2" type="ORF">KHLLAP_LOCUS7743</name>
</gene>
<evidence type="ECO:0000313" key="3">
    <source>
        <dbReference type="Proteomes" id="UP001295740"/>
    </source>
</evidence>
<name>A0AAI8YJQ2_9PEZI</name>
<accession>A0AAI8YJQ2</accession>